<organism evidence="2 3">
    <name type="scientific">Trifolium medium</name>
    <dbReference type="NCBI Taxonomy" id="97028"/>
    <lineage>
        <taxon>Eukaryota</taxon>
        <taxon>Viridiplantae</taxon>
        <taxon>Streptophyta</taxon>
        <taxon>Embryophyta</taxon>
        <taxon>Tracheophyta</taxon>
        <taxon>Spermatophyta</taxon>
        <taxon>Magnoliopsida</taxon>
        <taxon>eudicotyledons</taxon>
        <taxon>Gunneridae</taxon>
        <taxon>Pentapetalae</taxon>
        <taxon>rosids</taxon>
        <taxon>fabids</taxon>
        <taxon>Fabales</taxon>
        <taxon>Fabaceae</taxon>
        <taxon>Papilionoideae</taxon>
        <taxon>50 kb inversion clade</taxon>
        <taxon>NPAAA clade</taxon>
        <taxon>Hologalegina</taxon>
        <taxon>IRL clade</taxon>
        <taxon>Trifolieae</taxon>
        <taxon>Trifolium</taxon>
    </lineage>
</organism>
<sequence>MCSNIRESSEFSGALVCSTNPAATKLQVIMLMLEHDDLGGSCSGLDLKPNSWGVHQRTVEQARRTSSPRGPTLVNGH</sequence>
<dbReference type="Proteomes" id="UP000265520">
    <property type="component" value="Unassembled WGS sequence"/>
</dbReference>
<dbReference type="AlphaFoldDB" id="A0A392U222"/>
<reference evidence="2 3" key="1">
    <citation type="journal article" date="2018" name="Front. Plant Sci.">
        <title>Red Clover (Trifolium pratense) and Zigzag Clover (T. medium) - A Picture of Genomic Similarities and Differences.</title>
        <authorList>
            <person name="Dluhosova J."/>
            <person name="Istvanek J."/>
            <person name="Nedelnik J."/>
            <person name="Repkova J."/>
        </authorList>
    </citation>
    <scope>NUCLEOTIDE SEQUENCE [LARGE SCALE GENOMIC DNA]</scope>
    <source>
        <strain evidence="3">cv. 10/8</strain>
        <tissue evidence="2">Leaf</tissue>
    </source>
</reference>
<accession>A0A392U222</accession>
<evidence type="ECO:0000313" key="3">
    <source>
        <dbReference type="Proteomes" id="UP000265520"/>
    </source>
</evidence>
<name>A0A392U222_9FABA</name>
<feature type="non-terminal residue" evidence="2">
    <location>
        <position position="77"/>
    </location>
</feature>
<protein>
    <submittedName>
        <fullName evidence="2">Uncharacterized protein</fullName>
    </submittedName>
</protein>
<evidence type="ECO:0000313" key="2">
    <source>
        <dbReference type="EMBL" id="MCI66095.1"/>
    </source>
</evidence>
<evidence type="ECO:0000256" key="1">
    <source>
        <dbReference type="SAM" id="MobiDB-lite"/>
    </source>
</evidence>
<feature type="region of interest" description="Disordered" evidence="1">
    <location>
        <begin position="56"/>
        <end position="77"/>
    </location>
</feature>
<comment type="caution">
    <text evidence="2">The sequence shown here is derived from an EMBL/GenBank/DDBJ whole genome shotgun (WGS) entry which is preliminary data.</text>
</comment>
<keyword evidence="3" id="KW-1185">Reference proteome</keyword>
<dbReference type="EMBL" id="LXQA010688501">
    <property type="protein sequence ID" value="MCI66095.1"/>
    <property type="molecule type" value="Genomic_DNA"/>
</dbReference>
<proteinExistence type="predicted"/>